<feature type="domain" description="Essential protein Yae1 N-terminal" evidence="8">
    <location>
        <begin position="74"/>
        <end position="112"/>
    </location>
</feature>
<evidence type="ECO:0000313" key="10">
    <source>
        <dbReference type="Proteomes" id="UP000663840"/>
    </source>
</evidence>
<evidence type="ECO:0000256" key="1">
    <source>
        <dbReference type="ARBA" id="ARBA00004123"/>
    </source>
</evidence>
<evidence type="ECO:0000256" key="5">
    <source>
        <dbReference type="ARBA" id="ARBA00018400"/>
    </source>
</evidence>
<dbReference type="GO" id="GO:0005737">
    <property type="term" value="C:cytoplasm"/>
    <property type="evidence" value="ECO:0007669"/>
    <property type="project" value="UniProtKB-SubCell"/>
</dbReference>
<evidence type="ECO:0000313" key="9">
    <source>
        <dbReference type="EMBL" id="CAE6441403.1"/>
    </source>
</evidence>
<dbReference type="PANTHER" id="PTHR18829:SF0">
    <property type="entry name" value="PROTEIN YAE1 HOMOLOG"/>
    <property type="match status" value="1"/>
</dbReference>
<sequence length="225" mass="24636">MKPPPIVIPIFTGGRPIPEVEVFSSIQRSVSNQRTTRTNPTSIQSVHMELEGTDDLGIADREWNKLSNDFVTAGYREGITEGKESALQEGFDDGFASTGAPLGRQVGVLRGQANALLALCTRQQLAQLEIEVREIVQGLSRVKLSALAPPDMQAIEHAREHESDAPDVGDVETNNQMGDLEDAFESLSTSKSAGKEDVMRRSVEAMAELDRLRKRLESVYTQLTG</sequence>
<keyword evidence="6" id="KW-0963">Cytoplasm</keyword>
<comment type="subcellular location">
    <subcellularLocation>
        <location evidence="2">Cytoplasm</location>
    </subcellularLocation>
    <subcellularLocation>
        <location evidence="1">Nucleus</location>
    </subcellularLocation>
</comment>
<dbReference type="GO" id="GO:0005634">
    <property type="term" value="C:nucleus"/>
    <property type="evidence" value="ECO:0007669"/>
    <property type="project" value="UniProtKB-SubCell"/>
</dbReference>
<evidence type="ECO:0000256" key="6">
    <source>
        <dbReference type="ARBA" id="ARBA00022490"/>
    </source>
</evidence>
<organism evidence="9 10">
    <name type="scientific">Rhizoctonia solani</name>
    <dbReference type="NCBI Taxonomy" id="456999"/>
    <lineage>
        <taxon>Eukaryota</taxon>
        <taxon>Fungi</taxon>
        <taxon>Dikarya</taxon>
        <taxon>Basidiomycota</taxon>
        <taxon>Agaricomycotina</taxon>
        <taxon>Agaricomycetes</taxon>
        <taxon>Cantharellales</taxon>
        <taxon>Ceratobasidiaceae</taxon>
        <taxon>Rhizoctonia</taxon>
    </lineage>
</organism>
<dbReference type="InterPro" id="IPR019191">
    <property type="entry name" value="Essential_protein_Yae1_N"/>
</dbReference>
<name>A0A8H3AVC6_9AGAM</name>
<protein>
    <recommendedName>
        <fullName evidence="5">Protein YAE1</fullName>
    </recommendedName>
    <alternativeName>
        <fullName evidence="4">Protein yae1</fullName>
    </alternativeName>
</protein>
<dbReference type="EMBL" id="CAJMWR010002214">
    <property type="protein sequence ID" value="CAE6441403.1"/>
    <property type="molecule type" value="Genomic_DNA"/>
</dbReference>
<evidence type="ECO:0000256" key="2">
    <source>
        <dbReference type="ARBA" id="ARBA00004496"/>
    </source>
</evidence>
<reference evidence="9" key="1">
    <citation type="submission" date="2021-01" db="EMBL/GenBank/DDBJ databases">
        <authorList>
            <person name="Kaushik A."/>
        </authorList>
    </citation>
    <scope>NUCLEOTIDE SEQUENCE</scope>
    <source>
        <strain evidence="9">AG1-1A</strain>
    </source>
</reference>
<dbReference type="PANTHER" id="PTHR18829">
    <property type="entry name" value="PROTEIN YAE1 HOMOLOG"/>
    <property type="match status" value="1"/>
</dbReference>
<evidence type="ECO:0000259" key="8">
    <source>
        <dbReference type="Pfam" id="PF09811"/>
    </source>
</evidence>
<dbReference type="Pfam" id="PF09811">
    <property type="entry name" value="Yae1_N"/>
    <property type="match status" value="1"/>
</dbReference>
<accession>A0A8H3AVC6</accession>
<dbReference type="Proteomes" id="UP000663840">
    <property type="component" value="Unassembled WGS sequence"/>
</dbReference>
<dbReference type="AlphaFoldDB" id="A0A8H3AVC6"/>
<gene>
    <name evidence="9" type="ORF">RDB_LOCUS78672</name>
</gene>
<dbReference type="OrthoDB" id="10265628at2759"/>
<evidence type="ECO:0000256" key="4">
    <source>
        <dbReference type="ARBA" id="ARBA00017286"/>
    </source>
</evidence>
<comment type="similarity">
    <text evidence="3">Belongs to the YAE1 family.</text>
</comment>
<dbReference type="InterPro" id="IPR038881">
    <property type="entry name" value="Yae1-like"/>
</dbReference>
<evidence type="ECO:0000256" key="3">
    <source>
        <dbReference type="ARBA" id="ARBA00007096"/>
    </source>
</evidence>
<keyword evidence="7" id="KW-0539">Nucleus</keyword>
<proteinExistence type="inferred from homology"/>
<comment type="caution">
    <text evidence="9">The sequence shown here is derived from an EMBL/GenBank/DDBJ whole genome shotgun (WGS) entry which is preliminary data.</text>
</comment>
<evidence type="ECO:0000256" key="7">
    <source>
        <dbReference type="ARBA" id="ARBA00023242"/>
    </source>
</evidence>